<protein>
    <submittedName>
        <fullName evidence="2">ABC transporter permease</fullName>
    </submittedName>
</protein>
<accession>A0A9W3KZ71</accession>
<dbReference type="RefSeq" id="WP_044584564.1">
    <property type="nucleotide sequence ID" value="NZ_CP007512.1"/>
</dbReference>
<feature type="transmembrane region" description="Helical" evidence="1">
    <location>
        <begin position="155"/>
        <end position="175"/>
    </location>
</feature>
<feature type="transmembrane region" description="Helical" evidence="1">
    <location>
        <begin position="50"/>
        <end position="72"/>
    </location>
</feature>
<feature type="transmembrane region" description="Helical" evidence="1">
    <location>
        <begin position="195"/>
        <end position="214"/>
    </location>
</feature>
<keyword evidence="1" id="KW-0472">Membrane</keyword>
<dbReference type="AlphaFoldDB" id="A0A9W3KZ71"/>
<dbReference type="InterPro" id="IPR025126">
    <property type="entry name" value="DUF4052"/>
</dbReference>
<keyword evidence="3" id="KW-1185">Reference proteome</keyword>
<keyword evidence="1" id="KW-1133">Transmembrane helix</keyword>
<organism evidence="2 3">
    <name type="scientific">Bacillus bombysepticus str. Wang</name>
    <dbReference type="NCBI Taxonomy" id="1330043"/>
    <lineage>
        <taxon>Bacteria</taxon>
        <taxon>Bacillati</taxon>
        <taxon>Bacillota</taxon>
        <taxon>Bacilli</taxon>
        <taxon>Bacillales</taxon>
        <taxon>Bacillaceae</taxon>
        <taxon>Bacillus</taxon>
        <taxon>Bacillus cereus group</taxon>
    </lineage>
</organism>
<reference evidence="2 3" key="1">
    <citation type="submission" date="2014-03" db="EMBL/GenBank/DDBJ databases">
        <title>The Complete Genome Sequence of Bacillus bombyseptieus.</title>
        <authorList>
            <person name="Cheng T."/>
            <person name="Lin P."/>
            <person name="Jin S."/>
            <person name="Wu Y."/>
            <person name="Fu B."/>
            <person name="Long R."/>
            <person name="Liu D."/>
            <person name="Guo Y."/>
            <person name="Peng L."/>
            <person name="Xia Q."/>
        </authorList>
    </citation>
    <scope>NUCLEOTIDE SEQUENCE [LARGE SCALE GENOMIC DNA]</scope>
    <source>
        <strain evidence="3">wang</strain>
    </source>
</reference>
<proteinExistence type="predicted"/>
<evidence type="ECO:0000313" key="3">
    <source>
        <dbReference type="Proteomes" id="UP000031778"/>
    </source>
</evidence>
<dbReference type="KEGG" id="bby:CY96_13320"/>
<evidence type="ECO:0000256" key="1">
    <source>
        <dbReference type="SAM" id="Phobius"/>
    </source>
</evidence>
<feature type="transmembrane region" description="Helical" evidence="1">
    <location>
        <begin position="84"/>
        <end position="109"/>
    </location>
</feature>
<dbReference type="EMBL" id="CP007512">
    <property type="protein sequence ID" value="AHX18939.1"/>
    <property type="molecule type" value="Genomic_DNA"/>
</dbReference>
<feature type="transmembrane region" description="Helical" evidence="1">
    <location>
        <begin position="121"/>
        <end position="143"/>
    </location>
</feature>
<keyword evidence="1" id="KW-0812">Transmembrane</keyword>
<evidence type="ECO:0000313" key="2">
    <source>
        <dbReference type="EMBL" id="AHX18939.1"/>
    </source>
</evidence>
<dbReference type="Pfam" id="PF13261">
    <property type="entry name" value="DUF4052"/>
    <property type="match status" value="1"/>
</dbReference>
<dbReference type="Proteomes" id="UP000031778">
    <property type="component" value="Chromosome"/>
</dbReference>
<sequence length="230" mass="26154">MTMLMKQLKLHIKYQYKAILIFWTVALLIKGTMTATDLKGIKVAFLHDIFNNSSIVIVMFIVISVFLIQLDIFPTVVSFGVTRLQFLIGSICFNLLQSALFSCLQALFLQDTFYKTEHVNLGASAIEQFFVQFIFYSTLACLFQSTTIVQKRFNWFGLAFSIIVLFGLASTMYAGIGIKELVFINSKMLLEIPNFILVSIVLICIYIVISALFIRKVSFEDTIILGEKEE</sequence>
<name>A0A9W3KZ71_9BACI</name>
<gene>
    <name evidence="2" type="ORF">CY96_13320</name>
</gene>